<accession>A0A0E9N5J2</accession>
<dbReference type="InterPro" id="IPR010099">
    <property type="entry name" value="SDR39U1"/>
</dbReference>
<proteinExistence type="inferred from homology"/>
<evidence type="ECO:0000256" key="1">
    <source>
        <dbReference type="ARBA" id="ARBA00009353"/>
    </source>
</evidence>
<reference evidence="4 5" key="1">
    <citation type="submission" date="2015-04" db="EMBL/GenBank/DDBJ databases">
        <title>Whole genome shotgun sequence of Flavihumibacter petaseus NBRC 106054.</title>
        <authorList>
            <person name="Miyazawa S."/>
            <person name="Hosoyama A."/>
            <person name="Hashimoto M."/>
            <person name="Noguchi M."/>
            <person name="Tsuchikane K."/>
            <person name="Ohji S."/>
            <person name="Yamazoe A."/>
            <person name="Ichikawa N."/>
            <person name="Kimura A."/>
            <person name="Fujita N."/>
        </authorList>
    </citation>
    <scope>NUCLEOTIDE SEQUENCE [LARGE SCALE GENOMIC DNA]</scope>
    <source>
        <strain evidence="4 5">NBRC 106054</strain>
    </source>
</reference>
<dbReference type="STRING" id="1220578.FPE01S_04_01940"/>
<dbReference type="PANTHER" id="PTHR11092:SF0">
    <property type="entry name" value="EPIMERASE FAMILY PROTEIN SDR39U1"/>
    <property type="match status" value="1"/>
</dbReference>
<name>A0A0E9N5J2_9BACT</name>
<dbReference type="SUPFAM" id="SSF51735">
    <property type="entry name" value="NAD(P)-binding Rossmann-fold domains"/>
    <property type="match status" value="1"/>
</dbReference>
<dbReference type="OrthoDB" id="9801773at2"/>
<organism evidence="4 5">
    <name type="scientific">Flavihumibacter petaseus NBRC 106054</name>
    <dbReference type="NCBI Taxonomy" id="1220578"/>
    <lineage>
        <taxon>Bacteria</taxon>
        <taxon>Pseudomonadati</taxon>
        <taxon>Bacteroidota</taxon>
        <taxon>Chitinophagia</taxon>
        <taxon>Chitinophagales</taxon>
        <taxon>Chitinophagaceae</taxon>
        <taxon>Flavihumibacter</taxon>
    </lineage>
</organism>
<gene>
    <name evidence="4" type="ORF">FPE01S_04_01940</name>
</gene>
<evidence type="ECO:0000259" key="2">
    <source>
        <dbReference type="Pfam" id="PF01370"/>
    </source>
</evidence>
<dbReference type="InterPro" id="IPR036291">
    <property type="entry name" value="NAD(P)-bd_dom_sf"/>
</dbReference>
<dbReference type="EMBL" id="BBWV01000004">
    <property type="protein sequence ID" value="GAO44951.1"/>
    <property type="molecule type" value="Genomic_DNA"/>
</dbReference>
<dbReference type="PANTHER" id="PTHR11092">
    <property type="entry name" value="SUGAR NUCLEOTIDE EPIMERASE RELATED"/>
    <property type="match status" value="1"/>
</dbReference>
<sequence>MATILITGGTGMIGQALTRRLLEKGHSINILSRKSGTRKPAGEGERIHYYRWNPDEQFIDPEAISTADHIVHLAGANIAGKRWTPSRKRLIRNSRVLAGELICRALKEIPNKVDTIVSASAIGWYGPDPVIPNTRPFRESDPVENDFLGFTCRDWEASIRPAAAQGKRLVIFRIGIVLSSSGGALPEFKKPLRFGLGAILGKGNQRISWIHIDDLVRLFGAALSDTQFNGVYNAVTEQCVTNRELILTLAKLQRGRFFLPLHIPSFVLKLVLGEMSIEVLKSCTVSPAKLSGAGFVFRFPEIKQALTDLTGPASGRSEK</sequence>
<dbReference type="RefSeq" id="WP_046370940.1">
    <property type="nucleotide sequence ID" value="NZ_BBWV01000004.1"/>
</dbReference>
<feature type="domain" description="DUF1731" evidence="3">
    <location>
        <begin position="263"/>
        <end position="309"/>
    </location>
</feature>
<evidence type="ECO:0000313" key="5">
    <source>
        <dbReference type="Proteomes" id="UP000033121"/>
    </source>
</evidence>
<evidence type="ECO:0008006" key="6">
    <source>
        <dbReference type="Google" id="ProtNLM"/>
    </source>
</evidence>
<dbReference type="Pfam" id="PF01370">
    <property type="entry name" value="Epimerase"/>
    <property type="match status" value="1"/>
</dbReference>
<evidence type="ECO:0000259" key="3">
    <source>
        <dbReference type="Pfam" id="PF08338"/>
    </source>
</evidence>
<dbReference type="AlphaFoldDB" id="A0A0E9N5J2"/>
<keyword evidence="5" id="KW-1185">Reference proteome</keyword>
<comment type="similarity">
    <text evidence="1">Belongs to the NAD(P)-dependent epimerase/dehydratase family. SDR39U1 subfamily.</text>
</comment>
<dbReference type="NCBIfam" id="TIGR01777">
    <property type="entry name" value="yfcH"/>
    <property type="match status" value="1"/>
</dbReference>
<dbReference type="InterPro" id="IPR013549">
    <property type="entry name" value="DUF1731"/>
</dbReference>
<dbReference type="InterPro" id="IPR001509">
    <property type="entry name" value="Epimerase_deHydtase"/>
</dbReference>
<feature type="domain" description="NAD-dependent epimerase/dehydratase" evidence="2">
    <location>
        <begin position="4"/>
        <end position="233"/>
    </location>
</feature>
<dbReference type="Proteomes" id="UP000033121">
    <property type="component" value="Unassembled WGS sequence"/>
</dbReference>
<comment type="caution">
    <text evidence="4">The sequence shown here is derived from an EMBL/GenBank/DDBJ whole genome shotgun (WGS) entry which is preliminary data.</text>
</comment>
<evidence type="ECO:0000313" key="4">
    <source>
        <dbReference type="EMBL" id="GAO44951.1"/>
    </source>
</evidence>
<dbReference type="Gene3D" id="3.40.50.720">
    <property type="entry name" value="NAD(P)-binding Rossmann-like Domain"/>
    <property type="match status" value="1"/>
</dbReference>
<dbReference type="Pfam" id="PF08338">
    <property type="entry name" value="DUF1731"/>
    <property type="match status" value="1"/>
</dbReference>
<protein>
    <recommendedName>
        <fullName evidence="6">TIGR01777 family protein</fullName>
    </recommendedName>
</protein>